<accession>A0AAV2FGK5</accession>
<protein>
    <submittedName>
        <fullName evidence="1">Uncharacterized protein</fullName>
    </submittedName>
</protein>
<dbReference type="EMBL" id="OZ034819">
    <property type="protein sequence ID" value="CAL1397137.1"/>
    <property type="molecule type" value="Genomic_DNA"/>
</dbReference>
<name>A0AAV2FGK5_9ROSI</name>
<sequence>MIAMVSKECMAADRAFLLDKILCNRRAGTDLALQNSDSHISSKPYVVRTLWSGANQNSRPAGLEGKM</sequence>
<proteinExistence type="predicted"/>
<evidence type="ECO:0000313" key="1">
    <source>
        <dbReference type="EMBL" id="CAL1397137.1"/>
    </source>
</evidence>
<reference evidence="1 2" key="1">
    <citation type="submission" date="2024-04" db="EMBL/GenBank/DDBJ databases">
        <authorList>
            <person name="Fracassetti M."/>
        </authorList>
    </citation>
    <scope>NUCLEOTIDE SEQUENCE [LARGE SCALE GENOMIC DNA]</scope>
</reference>
<dbReference type="Proteomes" id="UP001497516">
    <property type="component" value="Chromosome 6"/>
</dbReference>
<gene>
    <name evidence="1" type="ORF">LTRI10_LOCUS37462</name>
</gene>
<keyword evidence="2" id="KW-1185">Reference proteome</keyword>
<organism evidence="1 2">
    <name type="scientific">Linum trigynum</name>
    <dbReference type="NCBI Taxonomy" id="586398"/>
    <lineage>
        <taxon>Eukaryota</taxon>
        <taxon>Viridiplantae</taxon>
        <taxon>Streptophyta</taxon>
        <taxon>Embryophyta</taxon>
        <taxon>Tracheophyta</taxon>
        <taxon>Spermatophyta</taxon>
        <taxon>Magnoliopsida</taxon>
        <taxon>eudicotyledons</taxon>
        <taxon>Gunneridae</taxon>
        <taxon>Pentapetalae</taxon>
        <taxon>rosids</taxon>
        <taxon>fabids</taxon>
        <taxon>Malpighiales</taxon>
        <taxon>Linaceae</taxon>
        <taxon>Linum</taxon>
    </lineage>
</organism>
<evidence type="ECO:0000313" key="2">
    <source>
        <dbReference type="Proteomes" id="UP001497516"/>
    </source>
</evidence>
<dbReference type="AlphaFoldDB" id="A0AAV2FGK5"/>